<evidence type="ECO:0000256" key="11">
    <source>
        <dbReference type="ARBA" id="ARBA00022777"/>
    </source>
</evidence>
<dbReference type="Pfam" id="PF00989">
    <property type="entry name" value="PAS"/>
    <property type="match status" value="1"/>
</dbReference>
<evidence type="ECO:0000256" key="17">
    <source>
        <dbReference type="ARBA" id="ARBA00048679"/>
    </source>
</evidence>
<evidence type="ECO:0000256" key="15">
    <source>
        <dbReference type="ARBA" id="ARBA00023242"/>
    </source>
</evidence>
<feature type="region of interest" description="Disordered" evidence="21">
    <location>
        <begin position="555"/>
        <end position="651"/>
    </location>
</feature>
<keyword evidence="13" id="KW-0007">Acetylation</keyword>
<dbReference type="OrthoDB" id="10252171at2759"/>
<dbReference type="Pfam" id="PF13426">
    <property type="entry name" value="PAS_9"/>
    <property type="match status" value="1"/>
</dbReference>
<dbReference type="EMBL" id="OV696687">
    <property type="protein sequence ID" value="CAH1252944.1"/>
    <property type="molecule type" value="Genomic_DNA"/>
</dbReference>
<keyword evidence="15" id="KW-0539">Nucleus</keyword>
<dbReference type="InterPro" id="IPR000014">
    <property type="entry name" value="PAS"/>
</dbReference>
<evidence type="ECO:0000256" key="1">
    <source>
        <dbReference type="ARBA" id="ARBA00004123"/>
    </source>
</evidence>
<feature type="compositionally biased region" description="Basic and acidic residues" evidence="21">
    <location>
        <begin position="635"/>
        <end position="651"/>
    </location>
</feature>
<evidence type="ECO:0000256" key="13">
    <source>
        <dbReference type="ARBA" id="ARBA00022990"/>
    </source>
</evidence>
<evidence type="ECO:0000256" key="7">
    <source>
        <dbReference type="ARBA" id="ARBA00022553"/>
    </source>
</evidence>
<dbReference type="GO" id="GO:0005634">
    <property type="term" value="C:nucleus"/>
    <property type="evidence" value="ECO:0007669"/>
    <property type="project" value="UniProtKB-SubCell"/>
</dbReference>
<feature type="region of interest" description="Disordered" evidence="21">
    <location>
        <begin position="825"/>
        <end position="942"/>
    </location>
</feature>
<evidence type="ECO:0000259" key="22">
    <source>
        <dbReference type="PROSITE" id="PS50011"/>
    </source>
</evidence>
<feature type="compositionally biased region" description="Basic and acidic residues" evidence="21">
    <location>
        <begin position="832"/>
        <end position="843"/>
    </location>
</feature>
<feature type="domain" description="Protein kinase" evidence="22">
    <location>
        <begin position="1077"/>
        <end position="1329"/>
    </location>
</feature>
<dbReference type="InterPro" id="IPR017441">
    <property type="entry name" value="Protein_kinase_ATP_BS"/>
</dbReference>
<evidence type="ECO:0000256" key="14">
    <source>
        <dbReference type="ARBA" id="ARBA00023121"/>
    </source>
</evidence>
<protein>
    <recommendedName>
        <fullName evidence="19">PAS domain-containing serine/threonine-protein kinase</fullName>
        <ecNumber evidence="4">2.7.11.1</ecNumber>
    </recommendedName>
</protein>
<dbReference type="Gene3D" id="1.10.510.10">
    <property type="entry name" value="Transferase(Phosphotransferase) domain 1"/>
    <property type="match status" value="1"/>
</dbReference>
<dbReference type="Gene3D" id="3.30.200.20">
    <property type="entry name" value="Phosphorylase Kinase, domain 1"/>
    <property type="match status" value="1"/>
</dbReference>
<sequence length="1402" mass="153365">MADRDCFQKPTDREILSPVDMASHRTERLKRSRTSEKMQGPDRGHGLAHTIANPQQLFSPKMSPIRAMGKSWGGSGDGPDRLVNRSDLFGTPSYRSPLDLVHTRPSAMVSQHGNTAPQQESEPSAVTGSTDVPTSLPEQDSLAKVKADGLLSFSFGSAPCHGSFNAVPTFDPGLSLSMGTSWSFNTAMGESVSGRIPNTIHNPNKAIVTVDAVTTQILVANDMACELFGYGQEQLVSMQLSRLLSGHRSSHLALTETHLDPASGELVSIAGKVVDAVDSTGLRIPISLWMKRLQWKDQPRCVVVMEPVERRVAHVKFDSQGLLVDCDEEFCSLLGYEEPKNLQGCQVLNLLPGMTIPTPSTLKNKDVRKQRITGTTKDGNSFPLSVFIEKGDSTGHTSNTDSNEGKSSPVYSGTVWVFTNISGMITLQEDGTIYSVNHYFALALFGYPQADLVGKPVTNLIPDFERHVDLIDTSSMPLPPFDESSEDELSIPDMLSMEKSDTQKSVALQNVSENQRPKLDGHTVEKAASFITEHSAKTDLNPQKEESLFECLEQLQSNDDSNTLSDKAKRTEGGESVGTTPESVESIVISDGVNVKTDVSVSDTREKSRQSCSSETPSHSTQSEGSQVAVQKADNSSDIHRIDSTSVKEADSSCITQAVDSSAADQVADKLSSITIDSDTAVPETDISCTQTADSSEADQVADKLSSLTIDSNTAVLETDSSYAQTVDSSAAIKLSSIAINSNTAVQETDCTSSTQTVDSSAADQAAEKLSSSTIDSNRAVQKTDSSCARTVDSLAADQVADKLSSITTDSNTPVQQTDSTKIATMENASSQKKDSNDSKRIDNANSTENSAEGSNLIKEVEDSSAVVQETNSKPSSPITDTTNKAKDITTDRMESKLFTQEAKKSDTRTESPANQKTESSANQRTESPANQRTEDLNLQSPNGLEDVVALKAVRSSTPNHLQPGNVSTHQWISSSLDMQEGSYVGYCRHKSGAKLGILFQMKRVVLDSGKELWCMWVSRDPGDEIPGSQSHSRANFTLGSNLTSSLEASAISLDNKVLPADVEEENAAAGHYDQRYRTHQCIGKGAFGFVKVAERRKDGEQVVVKFIRKAKVLAESWVEDSSMGRIPLEISLLAKLDHPNIVTMLEAFENEEFFQVVMEKHGGGMDLFEFIDRRPHLDEPLASYIFRQLADAADYLHRQGILHRDIKDENIILNENFWIKLIDFGSAAYMEENKMFATFCGTMEYCSPEVLMGNWYRGPELEMWSIGITLYTLIFGENPFYDVEETIRAVLSPPFEVSPELIDLISWLLHPSPTYRCTMDQLVDHDWLHQPCNPQDYSWNHVLPDEEVHTKEGVVPLGCAVKEVHAEEGVVPLGSDSESEVEELQQQLQRCLNDKGMNKSI</sequence>
<comment type="subcellular location">
    <subcellularLocation>
        <location evidence="2">Cytoplasm</location>
    </subcellularLocation>
    <subcellularLocation>
        <location evidence="1">Nucleus</location>
    </subcellularLocation>
</comment>
<keyword evidence="5" id="KW-0963">Cytoplasm</keyword>
<evidence type="ECO:0000256" key="2">
    <source>
        <dbReference type="ARBA" id="ARBA00004496"/>
    </source>
</evidence>
<keyword evidence="24" id="KW-1185">Reference proteome</keyword>
<dbReference type="PANTHER" id="PTHR24346:SF51">
    <property type="entry name" value="PAS DOMAIN-CONTAINING SERINE_THREONINE-PROTEIN KINASE"/>
    <property type="match status" value="1"/>
</dbReference>
<comment type="similarity">
    <text evidence="3">Belongs to the protein kinase superfamily. CAMK Ser/Thr protein kinase family.</text>
</comment>
<evidence type="ECO:0000256" key="5">
    <source>
        <dbReference type="ARBA" id="ARBA00022490"/>
    </source>
</evidence>
<evidence type="ECO:0000256" key="8">
    <source>
        <dbReference type="ARBA" id="ARBA00022679"/>
    </source>
</evidence>
<dbReference type="FunFam" id="1.10.510.10:FF:000351">
    <property type="entry name" value="PAS domain-containing serine/threonine-protein kinase"/>
    <property type="match status" value="1"/>
</dbReference>
<dbReference type="Proteomes" id="UP000838412">
    <property type="component" value="Chromosome 2"/>
</dbReference>
<dbReference type="PROSITE" id="PS00108">
    <property type="entry name" value="PROTEIN_KINASE_ST"/>
    <property type="match status" value="1"/>
</dbReference>
<name>A0A8J9ZEG7_BRALA</name>
<dbReference type="InterPro" id="IPR013767">
    <property type="entry name" value="PAS_fold"/>
</dbReference>
<evidence type="ECO:0000313" key="23">
    <source>
        <dbReference type="EMBL" id="CAH1252944.1"/>
    </source>
</evidence>
<organism evidence="23 24">
    <name type="scientific">Branchiostoma lanceolatum</name>
    <name type="common">Common lancelet</name>
    <name type="synonym">Amphioxus lanceolatum</name>
    <dbReference type="NCBI Taxonomy" id="7740"/>
    <lineage>
        <taxon>Eukaryota</taxon>
        <taxon>Metazoa</taxon>
        <taxon>Chordata</taxon>
        <taxon>Cephalochordata</taxon>
        <taxon>Leptocardii</taxon>
        <taxon>Amphioxiformes</taxon>
        <taxon>Branchiostomatidae</taxon>
        <taxon>Branchiostoma</taxon>
    </lineage>
</organism>
<evidence type="ECO:0000256" key="18">
    <source>
        <dbReference type="ARBA" id="ARBA00053825"/>
    </source>
</evidence>
<dbReference type="PROSITE" id="PS00107">
    <property type="entry name" value="PROTEIN_KINASE_ATP"/>
    <property type="match status" value="1"/>
</dbReference>
<dbReference type="GO" id="GO:0005524">
    <property type="term" value="F:ATP binding"/>
    <property type="evidence" value="ECO:0007669"/>
    <property type="project" value="UniProtKB-UniRule"/>
</dbReference>
<feature type="compositionally biased region" description="Polar residues" evidence="21">
    <location>
        <begin position="911"/>
        <end position="942"/>
    </location>
</feature>
<dbReference type="Pfam" id="PF00069">
    <property type="entry name" value="Pkinase"/>
    <property type="match status" value="1"/>
</dbReference>
<dbReference type="PANTHER" id="PTHR24346">
    <property type="entry name" value="MAP/MICROTUBULE AFFINITY-REGULATING KINASE"/>
    <property type="match status" value="1"/>
</dbReference>
<keyword evidence="9" id="KW-0677">Repeat</keyword>
<dbReference type="SUPFAM" id="SSF55785">
    <property type="entry name" value="PYP-like sensor domain (PAS domain)"/>
    <property type="match status" value="1"/>
</dbReference>
<dbReference type="GO" id="GO:0035556">
    <property type="term" value="P:intracellular signal transduction"/>
    <property type="evidence" value="ECO:0007669"/>
    <property type="project" value="TreeGrafter"/>
</dbReference>
<dbReference type="Gene3D" id="3.30.450.20">
    <property type="entry name" value="PAS domain"/>
    <property type="match status" value="2"/>
</dbReference>
<evidence type="ECO:0000313" key="24">
    <source>
        <dbReference type="Proteomes" id="UP000838412"/>
    </source>
</evidence>
<feature type="region of interest" description="Disordered" evidence="21">
    <location>
        <begin position="1"/>
        <end position="60"/>
    </location>
</feature>
<comment type="function">
    <text evidence="18">Serine/threonine-protein kinase involved in energy homeostasis and protein translation. Phosphorylates EEF1A1, GYS1, PDX1 and RPS6. Probably plays a role under changing environmental conditions (oxygen, glucose, nutrition), rather than under standard conditions. Acts as a sensor involved in energy homeostasis: regulates glycogen synthase synthesis by mediating phosphorylation of GYS1, leading to GYS1 inactivation. May be involved in glucose-stimulated insulin production in pancreas and regulation of glucagon secretion by glucose in alpha cells; however such data require additional evidences. May play a role in regulation of protein translation by phosphorylating EEF1A1, leading to increase translation efficiency. May also participate in respiratory regulation.</text>
</comment>
<feature type="compositionally biased region" description="Basic and acidic residues" evidence="21">
    <location>
        <begin position="33"/>
        <end position="45"/>
    </location>
</feature>
<gene>
    <name evidence="23" type="primary">PASK</name>
    <name evidence="23" type="ORF">BLAG_LOCUS12874</name>
</gene>
<accession>A0A8J9ZEG7</accession>
<dbReference type="GO" id="GO:0006355">
    <property type="term" value="P:regulation of DNA-templated transcription"/>
    <property type="evidence" value="ECO:0007669"/>
    <property type="project" value="InterPro"/>
</dbReference>
<evidence type="ECO:0000256" key="6">
    <source>
        <dbReference type="ARBA" id="ARBA00022527"/>
    </source>
</evidence>
<feature type="compositionally biased region" description="Polar residues" evidence="21">
    <location>
        <begin position="610"/>
        <end position="634"/>
    </location>
</feature>
<dbReference type="SMART" id="SM00091">
    <property type="entry name" value="PAS"/>
    <property type="match status" value="2"/>
</dbReference>
<proteinExistence type="inferred from homology"/>
<feature type="binding site" evidence="20">
    <location>
        <position position="1110"/>
    </location>
    <ligand>
        <name>ATP</name>
        <dbReference type="ChEBI" id="CHEBI:30616"/>
    </ligand>
</feature>
<dbReference type="SUPFAM" id="SSF56112">
    <property type="entry name" value="Protein kinase-like (PK-like)"/>
    <property type="match status" value="1"/>
</dbReference>
<keyword evidence="14" id="KW-0446">Lipid-binding</keyword>
<dbReference type="CDD" id="cd00130">
    <property type="entry name" value="PAS"/>
    <property type="match status" value="2"/>
</dbReference>
<evidence type="ECO:0000256" key="16">
    <source>
        <dbReference type="ARBA" id="ARBA00047899"/>
    </source>
</evidence>
<evidence type="ECO:0000256" key="9">
    <source>
        <dbReference type="ARBA" id="ARBA00022737"/>
    </source>
</evidence>
<feature type="region of interest" description="Disordered" evidence="21">
    <location>
        <begin position="106"/>
        <end position="136"/>
    </location>
</feature>
<dbReference type="EC" id="2.7.11.1" evidence="4"/>
<keyword evidence="6" id="KW-0723">Serine/threonine-protein kinase</keyword>
<dbReference type="InterPro" id="IPR011009">
    <property type="entry name" value="Kinase-like_dom_sf"/>
</dbReference>
<dbReference type="FunFam" id="3.30.450.20:FF:000059">
    <property type="entry name" value="PAS domain containing serine/threonine kinase"/>
    <property type="match status" value="1"/>
</dbReference>
<dbReference type="GO" id="GO:0005829">
    <property type="term" value="C:cytosol"/>
    <property type="evidence" value="ECO:0007669"/>
    <property type="project" value="TreeGrafter"/>
</dbReference>
<evidence type="ECO:0000256" key="4">
    <source>
        <dbReference type="ARBA" id="ARBA00012513"/>
    </source>
</evidence>
<keyword evidence="11" id="KW-0418">Kinase</keyword>
<dbReference type="InterPro" id="IPR000719">
    <property type="entry name" value="Prot_kinase_dom"/>
</dbReference>
<evidence type="ECO:0000256" key="21">
    <source>
        <dbReference type="SAM" id="MobiDB-lite"/>
    </source>
</evidence>
<reference evidence="23" key="1">
    <citation type="submission" date="2022-01" db="EMBL/GenBank/DDBJ databases">
        <authorList>
            <person name="Braso-Vives M."/>
        </authorList>
    </citation>
    <scope>NUCLEOTIDE SEQUENCE</scope>
</reference>
<dbReference type="GO" id="GO:0045719">
    <property type="term" value="P:negative regulation of glycogen biosynthetic process"/>
    <property type="evidence" value="ECO:0007669"/>
    <property type="project" value="TreeGrafter"/>
</dbReference>
<comment type="catalytic activity">
    <reaction evidence="16">
        <text>L-threonyl-[protein] + ATP = O-phospho-L-threonyl-[protein] + ADP + H(+)</text>
        <dbReference type="Rhea" id="RHEA:46608"/>
        <dbReference type="Rhea" id="RHEA-COMP:11060"/>
        <dbReference type="Rhea" id="RHEA-COMP:11605"/>
        <dbReference type="ChEBI" id="CHEBI:15378"/>
        <dbReference type="ChEBI" id="CHEBI:30013"/>
        <dbReference type="ChEBI" id="CHEBI:30616"/>
        <dbReference type="ChEBI" id="CHEBI:61977"/>
        <dbReference type="ChEBI" id="CHEBI:456216"/>
        <dbReference type="EC" id="2.7.11.1"/>
    </reaction>
</comment>
<feature type="compositionally biased region" description="Polar residues" evidence="21">
    <location>
        <begin position="844"/>
        <end position="854"/>
    </location>
</feature>
<comment type="catalytic activity">
    <reaction evidence="17">
        <text>L-seryl-[protein] + ATP = O-phospho-L-seryl-[protein] + ADP + H(+)</text>
        <dbReference type="Rhea" id="RHEA:17989"/>
        <dbReference type="Rhea" id="RHEA-COMP:9863"/>
        <dbReference type="Rhea" id="RHEA-COMP:11604"/>
        <dbReference type="ChEBI" id="CHEBI:15378"/>
        <dbReference type="ChEBI" id="CHEBI:29999"/>
        <dbReference type="ChEBI" id="CHEBI:30616"/>
        <dbReference type="ChEBI" id="CHEBI:83421"/>
        <dbReference type="ChEBI" id="CHEBI:456216"/>
        <dbReference type="EC" id="2.7.11.1"/>
    </reaction>
</comment>
<dbReference type="GO" id="GO:0004674">
    <property type="term" value="F:protein serine/threonine kinase activity"/>
    <property type="evidence" value="ECO:0007669"/>
    <property type="project" value="UniProtKB-KW"/>
</dbReference>
<evidence type="ECO:0000256" key="3">
    <source>
        <dbReference type="ARBA" id="ARBA00006692"/>
    </source>
</evidence>
<keyword evidence="12 20" id="KW-0067">ATP-binding</keyword>
<keyword evidence="10 20" id="KW-0547">Nucleotide-binding</keyword>
<feature type="compositionally biased region" description="Polar residues" evidence="21">
    <location>
        <begin position="108"/>
        <end position="136"/>
    </location>
</feature>
<keyword evidence="7" id="KW-0597">Phosphoprotein</keyword>
<feature type="compositionally biased region" description="Basic and acidic residues" evidence="21">
    <location>
        <begin position="884"/>
        <end position="910"/>
    </location>
</feature>
<feature type="compositionally biased region" description="Polar residues" evidence="21">
    <location>
        <begin position="866"/>
        <end position="883"/>
    </location>
</feature>
<dbReference type="PROSITE" id="PS50011">
    <property type="entry name" value="PROTEIN_KINASE_DOM"/>
    <property type="match status" value="1"/>
</dbReference>
<dbReference type="GO" id="GO:0008289">
    <property type="term" value="F:lipid binding"/>
    <property type="evidence" value="ECO:0007669"/>
    <property type="project" value="UniProtKB-KW"/>
</dbReference>
<dbReference type="InterPro" id="IPR035965">
    <property type="entry name" value="PAS-like_dom_sf"/>
</dbReference>
<dbReference type="SMART" id="SM00220">
    <property type="entry name" value="S_TKc"/>
    <property type="match status" value="1"/>
</dbReference>
<feature type="compositionally biased region" description="Basic and acidic residues" evidence="21">
    <location>
        <begin position="1"/>
        <end position="15"/>
    </location>
</feature>
<evidence type="ECO:0000256" key="12">
    <source>
        <dbReference type="ARBA" id="ARBA00022840"/>
    </source>
</evidence>
<dbReference type="InterPro" id="IPR008271">
    <property type="entry name" value="Ser/Thr_kinase_AS"/>
</dbReference>
<evidence type="ECO:0000256" key="10">
    <source>
        <dbReference type="ARBA" id="ARBA00022741"/>
    </source>
</evidence>
<evidence type="ECO:0000256" key="20">
    <source>
        <dbReference type="PROSITE-ProRule" id="PRU10141"/>
    </source>
</evidence>
<evidence type="ECO:0000256" key="19">
    <source>
        <dbReference type="ARBA" id="ARBA00071822"/>
    </source>
</evidence>
<dbReference type="FunFam" id="3.30.200.20:FF:000346">
    <property type="entry name" value="PAS domain-containing serine/threonine-protein kinase"/>
    <property type="match status" value="1"/>
</dbReference>
<keyword evidence="8" id="KW-0808">Transferase</keyword>
<feature type="compositionally biased region" description="Polar residues" evidence="21">
    <location>
        <begin position="555"/>
        <end position="565"/>
    </location>
</feature>